<accession>E6MDQ6</accession>
<dbReference type="SUPFAM" id="SSF53850">
    <property type="entry name" value="Periplasmic binding protein-like II"/>
    <property type="match status" value="2"/>
</dbReference>
<gene>
    <name evidence="10" type="ORF">HMP0721_0138</name>
</gene>
<dbReference type="HOGENOM" id="CLU_073531_0_0_9"/>
<comment type="caution">
    <text evidence="10">The sequence shown here is derived from an EMBL/GenBank/DDBJ whole genome shotgun (WGS) entry which is preliminary data.</text>
</comment>
<dbReference type="PROSITE" id="PS51257">
    <property type="entry name" value="PROKAR_LIPOPROTEIN"/>
    <property type="match status" value="1"/>
</dbReference>
<dbReference type="AlphaFoldDB" id="E6MDQ6"/>
<dbReference type="OrthoDB" id="9790048at2"/>
<feature type="domain" description="PBP" evidence="9">
    <location>
        <begin position="24"/>
        <end position="146"/>
    </location>
</feature>
<comment type="function">
    <text evidence="1">Part of the ABC transporter complex PstSACB involved in phosphate import.</text>
</comment>
<evidence type="ECO:0000256" key="3">
    <source>
        <dbReference type="ARBA" id="ARBA00008725"/>
    </source>
</evidence>
<comment type="subcellular location">
    <subcellularLocation>
        <location evidence="2">Cell membrane</location>
        <topology evidence="2">Lipid-anchor</topology>
    </subcellularLocation>
</comment>
<dbReference type="InterPro" id="IPR024370">
    <property type="entry name" value="PBP_domain"/>
</dbReference>
<name>E6MDQ6_9FIRM</name>
<dbReference type="Gene3D" id="3.40.190.10">
    <property type="entry name" value="Periplasmic binding protein-like II"/>
    <property type="match status" value="4"/>
</dbReference>
<keyword evidence="6" id="KW-0732">Signal</keyword>
<protein>
    <submittedName>
        <fullName evidence="10">Putative Phosphate-binding protein PstS 2</fullName>
    </submittedName>
</protein>
<evidence type="ECO:0000256" key="2">
    <source>
        <dbReference type="ARBA" id="ARBA00004193"/>
    </source>
</evidence>
<evidence type="ECO:0000256" key="7">
    <source>
        <dbReference type="ARBA" id="ARBA00023139"/>
    </source>
</evidence>
<dbReference type="Pfam" id="PF12849">
    <property type="entry name" value="PBP_like_2"/>
    <property type="match status" value="2"/>
</dbReference>
<dbReference type="Proteomes" id="UP000004754">
    <property type="component" value="Unassembled WGS sequence"/>
</dbReference>
<proteinExistence type="inferred from homology"/>
<organism evidence="10 11">
    <name type="scientific">Pseudoramibacter alactolyticus ATCC 23263</name>
    <dbReference type="NCBI Taxonomy" id="887929"/>
    <lineage>
        <taxon>Bacteria</taxon>
        <taxon>Bacillati</taxon>
        <taxon>Bacillota</taxon>
        <taxon>Clostridia</taxon>
        <taxon>Eubacteriales</taxon>
        <taxon>Eubacteriaceae</taxon>
        <taxon>Pseudoramibacter</taxon>
    </lineage>
</organism>
<dbReference type="STRING" id="887929.HMP0721_0138"/>
<evidence type="ECO:0000256" key="4">
    <source>
        <dbReference type="ARBA" id="ARBA00011529"/>
    </source>
</evidence>
<keyword evidence="5" id="KW-0592">Phosphate transport</keyword>
<evidence type="ECO:0000313" key="10">
    <source>
        <dbReference type="EMBL" id="EFV02665.1"/>
    </source>
</evidence>
<dbReference type="GO" id="GO:0005886">
    <property type="term" value="C:plasma membrane"/>
    <property type="evidence" value="ECO:0007669"/>
    <property type="project" value="UniProtKB-SubCell"/>
</dbReference>
<sequence length="283" mass="29330">MKKIMMAMMAAALAGVFVLAGCGGGGGKIHVVSREDGSGTRGAFIELTGIQAKKGSEKVDRTTSAATVSNSTAVVLSTVKDDTDAIGYISLGSLDKSVKAVKVDGVAPSVKTVKNGSYHLSRPFNIVTKGNLSAPAKDFIAFILSADGQKVIEKNGYIAVATGSTYAGAKPAGKVTVGGSSSVTPVMEKLKEAYQKVNPNAKIEVQESDSSTGIAGAAEGTFDIGMASRELEDDEQAKGIKTTKIAMDGIAVIVNRDNRVEALTTQAICNIYTGKTTDWRSIQ</sequence>
<keyword evidence="11" id="KW-1185">Reference proteome</keyword>
<evidence type="ECO:0000256" key="1">
    <source>
        <dbReference type="ARBA" id="ARBA00002841"/>
    </source>
</evidence>
<comment type="subunit">
    <text evidence="4">The complex is composed of two ATP-binding proteins (PstB), two transmembrane proteins (PstC and PstA) and a solute-binding protein (PstS).</text>
</comment>
<dbReference type="GO" id="GO:0006817">
    <property type="term" value="P:phosphate ion transport"/>
    <property type="evidence" value="ECO:0007669"/>
    <property type="project" value="UniProtKB-KW"/>
</dbReference>
<evidence type="ECO:0000256" key="5">
    <source>
        <dbReference type="ARBA" id="ARBA00022592"/>
    </source>
</evidence>
<keyword evidence="8" id="KW-0449">Lipoprotein</keyword>
<feature type="domain" description="PBP" evidence="9">
    <location>
        <begin position="165"/>
        <end position="280"/>
    </location>
</feature>
<keyword evidence="7" id="KW-0564">Palmitate</keyword>
<dbReference type="PANTHER" id="PTHR30570">
    <property type="entry name" value="PERIPLASMIC PHOSPHATE BINDING COMPONENT OF PHOSPHATE ABC TRANSPORTER"/>
    <property type="match status" value="1"/>
</dbReference>
<dbReference type="InterPro" id="IPR050811">
    <property type="entry name" value="Phosphate_ABC_transporter"/>
</dbReference>
<dbReference type="EMBL" id="AEQN01000005">
    <property type="protein sequence ID" value="EFV02665.1"/>
    <property type="molecule type" value="Genomic_DNA"/>
</dbReference>
<reference evidence="10 11" key="1">
    <citation type="submission" date="2010-12" db="EMBL/GenBank/DDBJ databases">
        <authorList>
            <person name="Muzny D."/>
            <person name="Qin X."/>
            <person name="Deng J."/>
            <person name="Jiang H."/>
            <person name="Liu Y."/>
            <person name="Qu J."/>
            <person name="Song X.-Z."/>
            <person name="Zhang L."/>
            <person name="Thornton R."/>
            <person name="Coyle M."/>
            <person name="Francisco L."/>
            <person name="Jackson L."/>
            <person name="Javaid M."/>
            <person name="Korchina V."/>
            <person name="Kovar C."/>
            <person name="Mata R."/>
            <person name="Mathew T."/>
            <person name="Ngo R."/>
            <person name="Nguyen L."/>
            <person name="Nguyen N."/>
            <person name="Okwuonu G."/>
            <person name="Ongeri F."/>
            <person name="Pham C."/>
            <person name="Simmons D."/>
            <person name="Wilczek-Boney K."/>
            <person name="Hale W."/>
            <person name="Jakkamsetti A."/>
            <person name="Pham P."/>
            <person name="Ruth R."/>
            <person name="San Lucas F."/>
            <person name="Warren J."/>
            <person name="Zhang J."/>
            <person name="Zhao Z."/>
            <person name="Zhou C."/>
            <person name="Zhu D."/>
            <person name="Lee S."/>
            <person name="Bess C."/>
            <person name="Blankenburg K."/>
            <person name="Forbes L."/>
            <person name="Fu Q."/>
            <person name="Gubbala S."/>
            <person name="Hirani K."/>
            <person name="Jayaseelan J.C."/>
            <person name="Lara F."/>
            <person name="Munidasa M."/>
            <person name="Palculict T."/>
            <person name="Patil S."/>
            <person name="Pu L.-L."/>
            <person name="Saada N."/>
            <person name="Tang L."/>
            <person name="Weissenberger G."/>
            <person name="Zhu Y."/>
            <person name="Hemphill L."/>
            <person name="Shang Y."/>
            <person name="Youmans B."/>
            <person name="Ayvaz T."/>
            <person name="Ross M."/>
            <person name="Santibanez J."/>
            <person name="Aqrawi P."/>
            <person name="Gross S."/>
            <person name="Joshi V."/>
            <person name="Fowler G."/>
            <person name="Nazareth L."/>
            <person name="Reid J."/>
            <person name="Worley K."/>
            <person name="Petrosino J."/>
            <person name="Highlander S."/>
            <person name="Gibbs R."/>
        </authorList>
    </citation>
    <scope>NUCLEOTIDE SEQUENCE [LARGE SCALE GENOMIC DNA]</scope>
    <source>
        <strain evidence="10 11">ATCC 23263</strain>
    </source>
</reference>
<keyword evidence="5" id="KW-0813">Transport</keyword>
<dbReference type="PANTHER" id="PTHR30570:SF1">
    <property type="entry name" value="PHOSPHATE-BINDING PROTEIN PSTS"/>
    <property type="match status" value="1"/>
</dbReference>
<evidence type="ECO:0000259" key="9">
    <source>
        <dbReference type="Pfam" id="PF12849"/>
    </source>
</evidence>
<comment type="similarity">
    <text evidence="3">Belongs to the PstS family.</text>
</comment>
<dbReference type="RefSeq" id="WP_006597556.1">
    <property type="nucleotide sequence ID" value="NZ_GL622359.1"/>
</dbReference>
<evidence type="ECO:0000313" key="11">
    <source>
        <dbReference type="Proteomes" id="UP000004754"/>
    </source>
</evidence>
<evidence type="ECO:0000256" key="6">
    <source>
        <dbReference type="ARBA" id="ARBA00022729"/>
    </source>
</evidence>
<evidence type="ECO:0000256" key="8">
    <source>
        <dbReference type="ARBA" id="ARBA00023288"/>
    </source>
</evidence>
<dbReference type="eggNOG" id="COG0226">
    <property type="taxonomic scope" value="Bacteria"/>
</dbReference>